<sequence length="634" mass="75598">MENPRIRSISDLLKENFYVPRYQRGYRWGKQEITELLDDILQYYKATKDRKNKVSKFYCLQPVVVKSKTWIDSNGDTLNGWELIDGQQRLTSILLILNYLEDVRELLERGVDIYSIDFETRENCKTFFENKSYKSAIDESNVDFYHISKAYHYITKWFEKEKNKVGIVETLLNTDYNVSIIWYEALEGQENADNDSSIDLFTRLNEGKIPLTDAELIKALLLQADLYPSIEERYVKQRLFEIASEWDAIEATLQDEKMWLFLNNTDYNPSSKIDLIFKLLSDKWNKPDVNNDERLVKYEAKDGKPKHFEFLVFDKYLAKKREQYNLSAKPDKDILDPINEVWKEIKDVFSRFYDWYDNHTLFHYLGFLLAFEQDKEKLIKELFDLKLNKDDFELHLKKRIAKAIKITSKWSESGIVKELHEISYGEEDSEIRKILTFFNIETLIKHKKENARFPFHLFKIEKITSIEHIHPQNPESIDTSEERAITWLTSHKTSLVYFTLNGHPQKQEIKEQIGKIEDLLSNYDKESFKSIYSETIELYSKLIDFKENELHTLYNLALVDKDTNSMLNNSFFDVKRELLKTNKLGKYIPICTQRAFSKYYSENPKEMIFWNSDDRHAYYESIEKVYNSYIHLLN</sequence>
<reference evidence="3" key="2">
    <citation type="journal article" date="2017" name="Genome Announc.">
        <title>Draft genome sequence of Paludibacter jiangxiensis NM7(T), a propionate-producing fermentative bacterium.</title>
        <authorList>
            <person name="Qiu Y.-L."/>
            <person name="Tourlousse D.M."/>
            <person name="Matsuura N."/>
            <person name="Ohashi A."/>
            <person name="Sekiguchi Y."/>
        </authorList>
    </citation>
    <scope>NUCLEOTIDE SEQUENCE [LARGE SCALE GENOMIC DNA]</scope>
    <source>
        <strain evidence="3">NM7</strain>
    </source>
</reference>
<accession>A0A170ZPJ7</accession>
<dbReference type="PANTHER" id="PTHR35149">
    <property type="entry name" value="SLL5132 PROTEIN"/>
    <property type="match status" value="1"/>
</dbReference>
<gene>
    <name evidence="2" type="ORF">PJIAN_3199</name>
</gene>
<dbReference type="InterPro" id="IPR004919">
    <property type="entry name" value="GmrSD_N"/>
</dbReference>
<dbReference type="AlphaFoldDB" id="A0A170ZPJ7"/>
<comment type="caution">
    <text evidence="2">The sequence shown here is derived from an EMBL/GenBank/DDBJ whole genome shotgun (WGS) entry which is preliminary data.</text>
</comment>
<keyword evidence="3" id="KW-1185">Reference proteome</keyword>
<evidence type="ECO:0000259" key="1">
    <source>
        <dbReference type="Pfam" id="PF03235"/>
    </source>
</evidence>
<organism evidence="2 3">
    <name type="scientific">Paludibacter jiangxiensis</name>
    <dbReference type="NCBI Taxonomy" id="681398"/>
    <lineage>
        <taxon>Bacteria</taxon>
        <taxon>Pseudomonadati</taxon>
        <taxon>Bacteroidota</taxon>
        <taxon>Bacteroidia</taxon>
        <taxon>Bacteroidales</taxon>
        <taxon>Paludibacteraceae</taxon>
        <taxon>Paludibacter</taxon>
    </lineage>
</organism>
<dbReference type="EMBL" id="BDCR01000003">
    <property type="protein sequence ID" value="GAT62888.1"/>
    <property type="molecule type" value="Genomic_DNA"/>
</dbReference>
<dbReference type="PANTHER" id="PTHR35149:SF1">
    <property type="entry name" value="DUF5655 DOMAIN-CONTAINING PROTEIN"/>
    <property type="match status" value="1"/>
</dbReference>
<protein>
    <recommendedName>
        <fullName evidence="1">GmrSD restriction endonucleases N-terminal domain-containing protein</fullName>
    </recommendedName>
</protein>
<dbReference type="RefSeq" id="WP_068703598.1">
    <property type="nucleotide sequence ID" value="NZ_BDCR01000003.1"/>
</dbReference>
<evidence type="ECO:0000313" key="2">
    <source>
        <dbReference type="EMBL" id="GAT62888.1"/>
    </source>
</evidence>
<name>A0A170ZPJ7_9BACT</name>
<dbReference type="OrthoDB" id="9798761at2"/>
<dbReference type="Proteomes" id="UP000076586">
    <property type="component" value="Unassembled WGS sequence"/>
</dbReference>
<dbReference type="Pfam" id="PF03235">
    <property type="entry name" value="GmrSD_N"/>
    <property type="match status" value="1"/>
</dbReference>
<feature type="domain" description="GmrSD restriction endonucleases N-terminal" evidence="1">
    <location>
        <begin position="10"/>
        <end position="222"/>
    </location>
</feature>
<proteinExistence type="predicted"/>
<reference evidence="3" key="1">
    <citation type="submission" date="2016-04" db="EMBL/GenBank/DDBJ databases">
        <title>Draft genome sequence of Paludibacter jiangxiensis strain NM7.</title>
        <authorList>
            <person name="Qiu Y."/>
            <person name="Matsuura N."/>
            <person name="Ohashi A."/>
            <person name="Tourlousse M.D."/>
            <person name="Sekiguchi Y."/>
        </authorList>
    </citation>
    <scope>NUCLEOTIDE SEQUENCE [LARGE SCALE GENOMIC DNA]</scope>
    <source>
        <strain evidence="3">NM7</strain>
    </source>
</reference>
<evidence type="ECO:0000313" key="3">
    <source>
        <dbReference type="Proteomes" id="UP000076586"/>
    </source>
</evidence>